<feature type="domain" description="tRNA (32-2'-O)-methyltransferase regulator THADA-like TPR repeats region" evidence="5">
    <location>
        <begin position="262"/>
        <end position="487"/>
    </location>
</feature>
<dbReference type="InterPro" id="IPR056843">
    <property type="entry name" value="THADA-like_TPR"/>
</dbReference>
<dbReference type="PANTHER" id="PTHR14387:SF0">
    <property type="entry name" value="DUF2428 DOMAIN-CONTAINING PROTEIN"/>
    <property type="match status" value="1"/>
</dbReference>
<evidence type="ECO:0000259" key="5">
    <source>
        <dbReference type="Pfam" id="PF25150"/>
    </source>
</evidence>
<dbReference type="InterPro" id="IPR051954">
    <property type="entry name" value="tRNA_methyltransferase_THADA"/>
</dbReference>
<feature type="domain" description="tRNA (32-2'-O)-methyltransferase regulator THADA-like C-terminal TPR repeats region" evidence="6">
    <location>
        <begin position="869"/>
        <end position="1015"/>
    </location>
</feature>
<name>A0A0D1ZTQ3_EXOME</name>
<evidence type="ECO:0000259" key="6">
    <source>
        <dbReference type="Pfam" id="PF25151"/>
    </source>
</evidence>
<dbReference type="InterPro" id="IPR019442">
    <property type="entry name" value="THADA/TRM732_DUF2428"/>
</dbReference>
<dbReference type="Proteomes" id="UP000054302">
    <property type="component" value="Unassembled WGS sequence"/>
</dbReference>
<dbReference type="Pfam" id="PF25151">
    <property type="entry name" value="TPR_Trm732_C"/>
    <property type="match status" value="1"/>
</dbReference>
<dbReference type="InterPro" id="IPR056842">
    <property type="entry name" value="THADA-like_TPR_C"/>
</dbReference>
<organism evidence="7 8">
    <name type="scientific">Exophiala mesophila</name>
    <name type="common">Black yeast-like fungus</name>
    <dbReference type="NCBI Taxonomy" id="212818"/>
    <lineage>
        <taxon>Eukaryota</taxon>
        <taxon>Fungi</taxon>
        <taxon>Dikarya</taxon>
        <taxon>Ascomycota</taxon>
        <taxon>Pezizomycotina</taxon>
        <taxon>Eurotiomycetes</taxon>
        <taxon>Chaetothyriomycetidae</taxon>
        <taxon>Chaetothyriales</taxon>
        <taxon>Herpotrichiellaceae</taxon>
        <taxon>Exophiala</taxon>
    </lineage>
</organism>
<reference evidence="7 8" key="1">
    <citation type="submission" date="2015-01" db="EMBL/GenBank/DDBJ databases">
        <title>The Genome Sequence of Exophiala mesophila CBS40295.</title>
        <authorList>
            <consortium name="The Broad Institute Genomics Platform"/>
            <person name="Cuomo C."/>
            <person name="de Hoog S."/>
            <person name="Gorbushina A."/>
            <person name="Stielow B."/>
            <person name="Teixiera M."/>
            <person name="Abouelleil A."/>
            <person name="Chapman S.B."/>
            <person name="Priest M."/>
            <person name="Young S.K."/>
            <person name="Wortman J."/>
            <person name="Nusbaum C."/>
            <person name="Birren B."/>
        </authorList>
    </citation>
    <scope>NUCLEOTIDE SEQUENCE [LARGE SCALE GENOMIC DNA]</scope>
    <source>
        <strain evidence="7 8">CBS 40295</strain>
    </source>
</reference>
<evidence type="ECO:0000313" key="7">
    <source>
        <dbReference type="EMBL" id="KIV90183.1"/>
    </source>
</evidence>
<dbReference type="Pfam" id="PF26523">
    <property type="entry name" value="Trm732_C"/>
    <property type="match status" value="1"/>
</dbReference>
<dbReference type="GeneID" id="27325359"/>
<dbReference type="EMBL" id="KN847524">
    <property type="protein sequence ID" value="KIV90183.1"/>
    <property type="molecule type" value="Genomic_DNA"/>
</dbReference>
<evidence type="ECO:0000259" key="4">
    <source>
        <dbReference type="Pfam" id="PF10350"/>
    </source>
</evidence>
<evidence type="ECO:0000256" key="1">
    <source>
        <dbReference type="ARBA" id="ARBA00010409"/>
    </source>
</evidence>
<feature type="region of interest" description="Disordered" evidence="3">
    <location>
        <begin position="1465"/>
        <end position="1489"/>
    </location>
</feature>
<dbReference type="GO" id="GO:0030488">
    <property type="term" value="P:tRNA methylation"/>
    <property type="evidence" value="ECO:0007669"/>
    <property type="project" value="TreeGrafter"/>
</dbReference>
<dbReference type="GO" id="GO:0005829">
    <property type="term" value="C:cytosol"/>
    <property type="evidence" value="ECO:0007669"/>
    <property type="project" value="TreeGrafter"/>
</dbReference>
<sequence>MNAINEALIAEAPLQIPLLSQLGRGALRTFFASPSDVQIHENAVPDLWHKLVSTLKSPQVLDKHLAAAANALCVFLLAGTLSTVSEVKDFVLTRHVWFEAFQCVHKAFNDGKYKPALQVLDALCDLIQQMDQRQPDCSVLSDATVPLIKTVLLASPRSEVKKACQLLTCLVRRTKVTAVLPEYVSSALGDNFTVWHRRLAMYSIAPAEIQETGSGQVSSFLLALTISMNDLDTRSSALKLCSTLCGQEKDIPEGLDLQSKTESVIKLFLERNYESLGIFAEYVLPAILNDKARLITFVAPYISLARDHDSRAAILLAALKVGRTVNMLSEPETLNILNSAFPQHTDPMPNMDDYDCFSLLLASGNPALRISAYSLLITSSSTTSPLPRSGLNCIISSVPYLHDYSDAHERSEILSVTRKLLNRVQSSFSAAQKLAEREPADQTALEIVSSHRDFIRALFSFYKSELQPHISYQRHILSLLSLRYFITYPTQRVICENDTMLIRLLVNLTIDAFEDVRNTSTSLLQTLSTYNPVGVAVVLSERFVDLMGALAVMTGRGDHADAMGRLWALRDTLSDKTWSAKVITSPLSSNSQGLILALQETLSQTTTIKPGSLFPLHGTLLALSHRLLRMKPDEYSYQGIDAATVVLECHFLWNQVRSALCVDSPETSSGIEEDDGREGPKDLLAYSWRALRDSSLLLQSLIATAEPSESLYSSIGDLCLDQLISLRHRGAFSTVAQTFTQCCARTRASTRPNIKQLILTWHEIAMKQITEQADRLTRRSAGLPAMFLALLDPADLTFFSTVMVKLMSIAKEPSARTTEGSQRLPQVHALNCLKELATNSRFSTAILPFNHSMLELAALSMSSTVWAIRNCGLMLLRACINRLEQSDLEEIPTGSGQTSTSDKLDVPSTIALRFLHPRLDDGTEQADGPILTEENIFAALDLLSHSNPRQASQIDQAVFHHLAHSSWAVRDHAALLLSKRMSSWRLTDVLARFMSELDEFASQNRAHGTLLSFKYILQSSGKGLGEADVMCCWKCIKQIRDWNLDRSPYVEGSLLDVLNQMAILASQHFWTPSVAKDLDVGPKASESSPSQSSHVPYVFRRRLLLEVYQLLFTSRSMSEESFSDIVRRLLIKQDALSFVLDNISQALRDDSILPPVMTVLFLAYVVKALQKDGTRSPDSLGAALMTLADALDVGVGDFPNEIASSLDLVDPSDLSTREELIAWIRLEGYLLAARPKMKPQDLRRRSMARWIEALNFAATDFVDFPTRLGAAKALTTYLRLVNNSDALSMDLSHEHRLRLYVVLYNLLNDDDEDIRTVVTEAAYVILEQNLQRPPSLGLSPLFARQQILGLIARLYDCTEGLATVLLGQLVQPNRSVDEGQVSRILSTSIASKISKIVESKTDLFVEEKQNLYVDDIREIQMWCDRLENSGFDSLEQDDVDLIAQWASKGMDEIVRILRQESLHQRDQNAADEAQNEETAQREPIWSSGHPMGSTYDAEFLAIFIQVIAISRIVLRSQKAAVVWQEMAAKVKSIWDICRGNQCNELMLGEVEKALTSR</sequence>
<dbReference type="SUPFAM" id="SSF48371">
    <property type="entry name" value="ARM repeat"/>
    <property type="match status" value="2"/>
</dbReference>
<dbReference type="RefSeq" id="XP_016221757.1">
    <property type="nucleotide sequence ID" value="XM_016372425.1"/>
</dbReference>
<feature type="domain" description="DUF2428" evidence="4">
    <location>
        <begin position="645"/>
        <end position="867"/>
    </location>
</feature>
<dbReference type="VEuPathDB" id="FungiDB:PV10_07514"/>
<evidence type="ECO:0000256" key="3">
    <source>
        <dbReference type="SAM" id="MobiDB-lite"/>
    </source>
</evidence>
<dbReference type="OMA" id="LIMDPFD"/>
<keyword evidence="2" id="KW-0819">tRNA processing</keyword>
<dbReference type="InterPro" id="IPR016024">
    <property type="entry name" value="ARM-type_fold"/>
</dbReference>
<dbReference type="OrthoDB" id="289314at2759"/>
<dbReference type="Pfam" id="PF10350">
    <property type="entry name" value="DUF2428"/>
    <property type="match status" value="1"/>
</dbReference>
<keyword evidence="8" id="KW-1185">Reference proteome</keyword>
<evidence type="ECO:0000313" key="8">
    <source>
        <dbReference type="Proteomes" id="UP000054302"/>
    </source>
</evidence>
<proteinExistence type="inferred from homology"/>
<accession>A0A0D1ZTQ3</accession>
<dbReference type="STRING" id="212818.A0A0D1ZTQ3"/>
<gene>
    <name evidence="7" type="ORF">PV10_07514</name>
</gene>
<dbReference type="PANTHER" id="PTHR14387">
    <property type="entry name" value="THADA/DEATH RECEPTOR INTERACTING PROTEIN"/>
    <property type="match status" value="1"/>
</dbReference>
<dbReference type="Pfam" id="PF25150">
    <property type="entry name" value="TPR_Trm732"/>
    <property type="match status" value="1"/>
</dbReference>
<dbReference type="HOGENOM" id="CLU_001011_1_0_1"/>
<protein>
    <submittedName>
        <fullName evidence="7">Uncharacterized protein</fullName>
    </submittedName>
</protein>
<comment type="similarity">
    <text evidence="1">Belongs to the THADA family.</text>
</comment>
<evidence type="ECO:0000256" key="2">
    <source>
        <dbReference type="ARBA" id="ARBA00022694"/>
    </source>
</evidence>